<dbReference type="GO" id="GO:0003677">
    <property type="term" value="F:DNA binding"/>
    <property type="evidence" value="ECO:0007669"/>
    <property type="project" value="UniProtKB-KW"/>
</dbReference>
<evidence type="ECO:0000259" key="1">
    <source>
        <dbReference type="PROSITE" id="PS50943"/>
    </source>
</evidence>
<dbReference type="RefSeq" id="WP_058353616.1">
    <property type="nucleotide sequence ID" value="NZ_CABMMD010000185.1"/>
</dbReference>
<comment type="caution">
    <text evidence="2">The sequence shown here is derived from an EMBL/GenBank/DDBJ whole genome shotgun (WGS) entry which is preliminary data.</text>
</comment>
<evidence type="ECO:0000313" key="2">
    <source>
        <dbReference type="EMBL" id="KSV58133.1"/>
    </source>
</evidence>
<sequence length="207" mass="24657">MQDLNIDMLKTKIYNLMQEKRITQETLSNELGMSQSNFSRALSLSNSQCFTLEQVYKIAQYFEMSVDQLLGNTKPADKRSEKDICKFFTDLIEKRTLVTFDHVRKEEIMTPYYRDNYPDCEITNEDVKYSAFLFPSYFDPGPLDRYDEEQIDNLRTDCLFGGNNDDSNIRINAFFTKYLQIYNMYVHNQMTEELFHEITEKFMQDLK</sequence>
<name>A0A0V8QC39_9FIRM</name>
<dbReference type="InterPro" id="IPR013975">
    <property type="entry name" value="Tscrpt_reg_BetR_N"/>
</dbReference>
<protein>
    <submittedName>
        <fullName evidence="2">DNA-binding protein</fullName>
    </submittedName>
</protein>
<dbReference type="PROSITE" id="PS50943">
    <property type="entry name" value="HTH_CROC1"/>
    <property type="match status" value="1"/>
</dbReference>
<dbReference type="EMBL" id="LNAM01000185">
    <property type="protein sequence ID" value="KSV58133.1"/>
    <property type="molecule type" value="Genomic_DNA"/>
</dbReference>
<dbReference type="Pfam" id="PF08667">
    <property type="entry name" value="BetR"/>
    <property type="match status" value="1"/>
</dbReference>
<dbReference type="SMART" id="SM00530">
    <property type="entry name" value="HTH_XRE"/>
    <property type="match status" value="1"/>
</dbReference>
<dbReference type="Gene3D" id="1.10.260.40">
    <property type="entry name" value="lambda repressor-like DNA-binding domains"/>
    <property type="match status" value="1"/>
</dbReference>
<organism evidence="2 3">
    <name type="scientific">Acetivibrio ethanolgignens</name>
    <dbReference type="NCBI Taxonomy" id="290052"/>
    <lineage>
        <taxon>Bacteria</taxon>
        <taxon>Bacillati</taxon>
        <taxon>Bacillota</taxon>
        <taxon>Clostridia</taxon>
        <taxon>Eubacteriales</taxon>
        <taxon>Oscillospiraceae</taxon>
        <taxon>Acetivibrio</taxon>
    </lineage>
</organism>
<feature type="domain" description="HTH cro/C1-type" evidence="1">
    <location>
        <begin position="13"/>
        <end position="69"/>
    </location>
</feature>
<dbReference type="Proteomes" id="UP000054874">
    <property type="component" value="Unassembled WGS sequence"/>
</dbReference>
<reference evidence="2 3" key="1">
    <citation type="submission" date="2015-11" db="EMBL/GenBank/DDBJ databases">
        <title>Butyribacter intestini gen. nov., sp. nov., a butyric acid-producing bacterium of the family Lachnospiraceae isolated from the human faeces.</title>
        <authorList>
            <person name="Zou Y."/>
            <person name="Xue W."/>
            <person name="Luo G."/>
            <person name="Lv M."/>
        </authorList>
    </citation>
    <scope>NUCLEOTIDE SEQUENCE [LARGE SCALE GENOMIC DNA]</scope>
    <source>
        <strain evidence="2 3">ACET-33324</strain>
    </source>
</reference>
<dbReference type="OrthoDB" id="9805856at2"/>
<dbReference type="SUPFAM" id="SSF47413">
    <property type="entry name" value="lambda repressor-like DNA-binding domains"/>
    <property type="match status" value="1"/>
</dbReference>
<dbReference type="InterPro" id="IPR010982">
    <property type="entry name" value="Lambda_DNA-bd_dom_sf"/>
</dbReference>
<keyword evidence="2" id="KW-0238">DNA-binding</keyword>
<proteinExistence type="predicted"/>
<accession>A0A0V8QC39</accession>
<evidence type="ECO:0000313" key="3">
    <source>
        <dbReference type="Proteomes" id="UP000054874"/>
    </source>
</evidence>
<dbReference type="CDD" id="cd00093">
    <property type="entry name" value="HTH_XRE"/>
    <property type="match status" value="1"/>
</dbReference>
<dbReference type="AlphaFoldDB" id="A0A0V8QC39"/>
<dbReference type="InterPro" id="IPR001387">
    <property type="entry name" value="Cro/C1-type_HTH"/>
</dbReference>
<keyword evidence="3" id="KW-1185">Reference proteome</keyword>
<gene>
    <name evidence="2" type="ORF">ASU35_14155</name>
</gene>